<keyword evidence="10 14" id="KW-0408">Iron</keyword>
<feature type="binding site" evidence="14">
    <location>
        <position position="183"/>
    </location>
    <ligand>
        <name>Ca(2+)</name>
        <dbReference type="ChEBI" id="CHEBI:29108"/>
        <label>2</label>
    </ligand>
</feature>
<dbReference type="InterPro" id="IPR000823">
    <property type="entry name" value="Peroxidase_pln"/>
</dbReference>
<dbReference type="FunFam" id="1.10.420.10:FF:000006">
    <property type="entry name" value="Peroxidase"/>
    <property type="match status" value="1"/>
</dbReference>
<dbReference type="InterPro" id="IPR019793">
    <property type="entry name" value="Peroxidases_heam-ligand_BS"/>
</dbReference>
<feature type="binding site" evidence="14">
    <location>
        <position position="131"/>
    </location>
    <ligand>
        <name>Ca(2+)</name>
        <dbReference type="ChEBI" id="CHEBI:29108"/>
        <label>2</label>
    </ligand>
</feature>
<dbReference type="InterPro" id="IPR010255">
    <property type="entry name" value="Haem_peroxidase_sf"/>
</dbReference>
<dbReference type="PROSITE" id="PS50873">
    <property type="entry name" value="PEROXIDASE_4"/>
    <property type="match status" value="2"/>
</dbReference>
<reference evidence="17" key="1">
    <citation type="submission" date="2023-03" db="EMBL/GenBank/DDBJ databases">
        <title>Chromosome-scale reference genome and RAD-based genetic map of yellow starthistle (Centaurea solstitialis) reveal putative structural variation and QTLs associated with invader traits.</title>
        <authorList>
            <person name="Reatini B."/>
            <person name="Cang F.A."/>
            <person name="Jiang Q."/>
            <person name="Mckibben M.T.W."/>
            <person name="Barker M.S."/>
            <person name="Rieseberg L.H."/>
            <person name="Dlugosch K.M."/>
        </authorList>
    </citation>
    <scope>NUCLEOTIDE SEQUENCE</scope>
    <source>
        <strain evidence="17">CAN-66</strain>
        <tissue evidence="17">Leaf</tissue>
    </source>
</reference>
<feature type="domain" description="Plant heme peroxidase family profile" evidence="16">
    <location>
        <begin position="428"/>
        <end position="613"/>
    </location>
</feature>
<feature type="disulfide bond" evidence="15">
    <location>
        <begin position="137"/>
        <end position="169"/>
    </location>
</feature>
<comment type="cofactor">
    <cofactor evidence="14">
        <name>Ca(2+)</name>
        <dbReference type="ChEBI" id="CHEBI:29108"/>
    </cofactor>
    <text evidence="14">Binds 2 calcium ions per subunit.</text>
</comment>
<proteinExistence type="inferred from homology"/>
<dbReference type="Gene3D" id="3.90.180.10">
    <property type="entry name" value="Medium-chain alcohol dehydrogenases, catalytic domain"/>
    <property type="match status" value="1"/>
</dbReference>
<evidence type="ECO:0000256" key="12">
    <source>
        <dbReference type="ARBA" id="ARBA00023180"/>
    </source>
</evidence>
<gene>
    <name evidence="17" type="ORF">OSB04_025877</name>
</gene>
<feature type="binding site" evidence="14">
    <location>
        <position position="185"/>
    </location>
    <ligand>
        <name>Ca(2+)</name>
        <dbReference type="ChEBI" id="CHEBI:29108"/>
        <label>2</label>
    </ligand>
</feature>
<dbReference type="PROSITE" id="PS00435">
    <property type="entry name" value="PEROXIDASE_1"/>
    <property type="match status" value="1"/>
</dbReference>
<evidence type="ECO:0000256" key="14">
    <source>
        <dbReference type="PIRSR" id="PIRSR600823-3"/>
    </source>
</evidence>
<evidence type="ECO:0000256" key="10">
    <source>
        <dbReference type="ARBA" id="ARBA00023004"/>
    </source>
</evidence>
<dbReference type="Gene3D" id="1.10.420.10">
    <property type="entry name" value="Peroxidase, domain 2"/>
    <property type="match status" value="3"/>
</dbReference>
<keyword evidence="6" id="KW-0349">Heme</keyword>
<comment type="function">
    <text evidence="2">Removal of H(2)O(2), oxidation of toxic reductants, biosynthesis and degradation of lignin, suberization, auxin catabolism, response to environmental stresses such as wounding, pathogen attack and oxidative stress. These functions might be dependent on each isozyme/isoform in each plant tissue.</text>
</comment>
<evidence type="ECO:0000313" key="18">
    <source>
        <dbReference type="Proteomes" id="UP001172457"/>
    </source>
</evidence>
<dbReference type="GO" id="GO:0020037">
    <property type="term" value="F:heme binding"/>
    <property type="evidence" value="ECO:0007669"/>
    <property type="project" value="InterPro"/>
</dbReference>
<dbReference type="SUPFAM" id="SSF48113">
    <property type="entry name" value="Heme-dependent peroxidases"/>
    <property type="match status" value="2"/>
</dbReference>
<evidence type="ECO:0000256" key="1">
    <source>
        <dbReference type="ARBA" id="ARBA00000189"/>
    </source>
</evidence>
<feature type="binding site" evidence="14">
    <location>
        <position position="190"/>
    </location>
    <ligand>
        <name>Ca(2+)</name>
        <dbReference type="ChEBI" id="CHEBI:29108"/>
        <label>2</label>
    </ligand>
</feature>
<keyword evidence="11 15" id="KW-1015">Disulfide bond</keyword>
<dbReference type="PRINTS" id="PR00458">
    <property type="entry name" value="PEROXIDASE"/>
</dbReference>
<keyword evidence="12" id="KW-0325">Glycoprotein</keyword>
<dbReference type="Gene3D" id="1.10.520.10">
    <property type="match status" value="3"/>
</dbReference>
<dbReference type="PANTHER" id="PTHR31517:SF48">
    <property type="entry name" value="PEROXIDASE 16-RELATED"/>
    <property type="match status" value="1"/>
</dbReference>
<dbReference type="GO" id="GO:0046872">
    <property type="term" value="F:metal ion binding"/>
    <property type="evidence" value="ECO:0007669"/>
    <property type="project" value="UniProtKB-KW"/>
</dbReference>
<evidence type="ECO:0000259" key="16">
    <source>
        <dbReference type="PROSITE" id="PS50873"/>
    </source>
</evidence>
<dbReference type="InterPro" id="IPR002016">
    <property type="entry name" value="Haem_peroxidase"/>
</dbReference>
<comment type="similarity">
    <text evidence="3">Belongs to the peroxidase family. Ascorbate peroxidase subfamily.</text>
</comment>
<evidence type="ECO:0000313" key="17">
    <source>
        <dbReference type="EMBL" id="KAJ9546170.1"/>
    </source>
</evidence>
<keyword evidence="18" id="KW-1185">Reference proteome</keyword>
<evidence type="ECO:0000256" key="6">
    <source>
        <dbReference type="ARBA" id="ARBA00022617"/>
    </source>
</evidence>
<feature type="domain" description="Plant heme peroxidase family profile" evidence="16">
    <location>
        <begin position="1"/>
        <end position="240"/>
    </location>
</feature>
<feature type="binding site" evidence="13">
    <location>
        <position position="100"/>
    </location>
    <ligand>
        <name>substrate</name>
    </ligand>
</feature>
<evidence type="ECO:0000256" key="7">
    <source>
        <dbReference type="ARBA" id="ARBA00022723"/>
    </source>
</evidence>
<accession>A0AA38WBP2</accession>
<sequence>MIESLKAQLDNLVEDLVEEEPEVKTAEKTSECEKVTTWGVRGITKFFYFVQWNNGKMRSQAELETSLGWLLLKIGGPEWNVAGGRQDGLMSRILDTNSLPPPTFNLSQLSNVFSRNGLDQQDLVALSGAHTLGFAHCSSFKGRIHHFSATDKIDPAMNKSFAAKLRKICPLHNAGWSAEVSLDPTPNVFDNRFFKELQRGRGVLASDKALLSNNITRGLVSAFAQSRAAFSKAFAKSMVRNQASCYVVASKALSDASTPLPLCNSLKNRLSNTFGVGSRPTPADRSVLCKGQICRNLAANDWFIAGSISSVAENRRIFPLNDEQCANPRNFKPESATKSCWSRPFQEKTLLSWERLNVGGGRWLVSDMRETRKSVVKGSMIGGVKETQEMLDFCGEHNITCDIETFTSDKINEALTRLANNDVKYRFGSDLSILLNSSGQALSEKDGSPNVSLRSFYVINNAKKRLESICPTRVSFRGLEWKVVAGRQDGIESRASDTSRLPAPTFNFAKLMNIFRKMALTEKTWLSYQRQVGRISLDPTPTLFDNPYFKELLKGKGVLKSDEALFGDDVARGWVQAFTQSRDAFFKAFANSMVRMSRIVGNGTEIRKDCGNT</sequence>
<dbReference type="Proteomes" id="UP001172457">
    <property type="component" value="Chromosome 6"/>
</dbReference>
<evidence type="ECO:0000256" key="11">
    <source>
        <dbReference type="ARBA" id="ARBA00023157"/>
    </source>
</evidence>
<evidence type="ECO:0000256" key="3">
    <source>
        <dbReference type="ARBA" id="ARBA00006873"/>
    </source>
</evidence>
<dbReference type="EC" id="1.11.1.7" evidence="4"/>
<keyword evidence="8 14" id="KW-0106">Calcium</keyword>
<evidence type="ECO:0000256" key="8">
    <source>
        <dbReference type="ARBA" id="ARBA00022837"/>
    </source>
</evidence>
<dbReference type="Gene3D" id="3.40.50.720">
    <property type="entry name" value="NAD(P)-binding Rossmann-like Domain"/>
    <property type="match status" value="1"/>
</dbReference>
<protein>
    <recommendedName>
        <fullName evidence="4">peroxidase</fullName>
        <ecNumber evidence="4">1.11.1.7</ecNumber>
    </recommendedName>
</protein>
<keyword evidence="5" id="KW-0575">Peroxidase</keyword>
<organism evidence="17 18">
    <name type="scientific">Centaurea solstitialis</name>
    <name type="common">yellow star-thistle</name>
    <dbReference type="NCBI Taxonomy" id="347529"/>
    <lineage>
        <taxon>Eukaryota</taxon>
        <taxon>Viridiplantae</taxon>
        <taxon>Streptophyta</taxon>
        <taxon>Embryophyta</taxon>
        <taxon>Tracheophyta</taxon>
        <taxon>Spermatophyta</taxon>
        <taxon>Magnoliopsida</taxon>
        <taxon>eudicotyledons</taxon>
        <taxon>Gunneridae</taxon>
        <taxon>Pentapetalae</taxon>
        <taxon>asterids</taxon>
        <taxon>campanulids</taxon>
        <taxon>Asterales</taxon>
        <taxon>Asteraceae</taxon>
        <taxon>Carduoideae</taxon>
        <taxon>Cardueae</taxon>
        <taxon>Centaureinae</taxon>
        <taxon>Centaurea</taxon>
    </lineage>
</organism>
<keyword evidence="9" id="KW-0560">Oxidoreductase</keyword>
<evidence type="ECO:0000256" key="2">
    <source>
        <dbReference type="ARBA" id="ARBA00002322"/>
    </source>
</evidence>
<evidence type="ECO:0000256" key="13">
    <source>
        <dbReference type="PIRSR" id="PIRSR600823-2"/>
    </source>
</evidence>
<evidence type="ECO:0000256" key="5">
    <source>
        <dbReference type="ARBA" id="ARBA00022559"/>
    </source>
</evidence>
<dbReference type="PANTHER" id="PTHR31517">
    <property type="match status" value="1"/>
</dbReference>
<dbReference type="EMBL" id="JARYMX010000006">
    <property type="protein sequence ID" value="KAJ9546170.1"/>
    <property type="molecule type" value="Genomic_DNA"/>
</dbReference>
<keyword evidence="7 14" id="KW-0479">Metal-binding</keyword>
<evidence type="ECO:0000256" key="9">
    <source>
        <dbReference type="ARBA" id="ARBA00023002"/>
    </source>
</evidence>
<evidence type="ECO:0000256" key="15">
    <source>
        <dbReference type="PIRSR" id="PIRSR600823-5"/>
    </source>
</evidence>
<comment type="catalytic activity">
    <reaction evidence="1">
        <text>2 a phenolic donor + H2O2 = 2 a phenolic radical donor + 2 H2O</text>
        <dbReference type="Rhea" id="RHEA:56136"/>
        <dbReference type="ChEBI" id="CHEBI:15377"/>
        <dbReference type="ChEBI" id="CHEBI:16240"/>
        <dbReference type="ChEBI" id="CHEBI:139520"/>
        <dbReference type="ChEBI" id="CHEBI:139521"/>
        <dbReference type="EC" id="1.11.1.7"/>
    </reaction>
</comment>
<comment type="caution">
    <text evidence="17">The sequence shown here is derived from an EMBL/GenBank/DDBJ whole genome shotgun (WGS) entry which is preliminary data.</text>
</comment>
<dbReference type="PRINTS" id="PR00461">
    <property type="entry name" value="PLPEROXIDASE"/>
</dbReference>
<dbReference type="AlphaFoldDB" id="A0AA38WBP2"/>
<name>A0AA38WBP2_9ASTR</name>
<dbReference type="Pfam" id="PF00141">
    <property type="entry name" value="peroxidase"/>
    <property type="match status" value="3"/>
</dbReference>
<dbReference type="GO" id="GO:0140825">
    <property type="term" value="F:lactoperoxidase activity"/>
    <property type="evidence" value="ECO:0007669"/>
    <property type="project" value="UniProtKB-EC"/>
</dbReference>
<feature type="binding site" description="axial binding residue" evidence="14">
    <location>
        <position position="130"/>
    </location>
    <ligand>
        <name>heme b</name>
        <dbReference type="ChEBI" id="CHEBI:60344"/>
    </ligand>
    <ligandPart>
        <name>Fe</name>
        <dbReference type="ChEBI" id="CHEBI:18248"/>
    </ligandPart>
</feature>
<dbReference type="GO" id="GO:0006979">
    <property type="term" value="P:response to oxidative stress"/>
    <property type="evidence" value="ECO:0007669"/>
    <property type="project" value="InterPro"/>
</dbReference>
<evidence type="ECO:0000256" key="4">
    <source>
        <dbReference type="ARBA" id="ARBA00012313"/>
    </source>
</evidence>
<comment type="cofactor">
    <cofactor evidence="14">
        <name>heme b</name>
        <dbReference type="ChEBI" id="CHEBI:60344"/>
    </cofactor>
    <text evidence="14">Binds 1 heme b (iron(II)-protoporphyrin IX) group per subunit.</text>
</comment>